<dbReference type="VEuPathDB" id="MicrosporidiaDB:H312_00091"/>
<feature type="compositionally biased region" description="Polar residues" evidence="1">
    <location>
        <begin position="303"/>
        <end position="313"/>
    </location>
</feature>
<sequence>MQIQFSPFLYIVSLSFSLSQTIYAAFQTIILAKKDDNRKNINSYQKIVLFFLFISLFIFDFENFLGIFVSYSQRSVKFRAVNSNAYEKIIQFIDVIFDVIQKSTSFTSIILFQPIFKKISNRSKFSFLHLNHFIVSFSIIQFFFFPLVFFCLNKNVNLSIFFMDIFLISEDLLILFMFSLLFYQFIKLINEKNISSEYKKIIFKAEITDVKIIFTTIFVQIFTDFFYKCSVLITSLISESIFSNIIFDYSCLFRLISISLQLYYVFKLCSYGKSTNPNANRSKVPKSSTETEEDVIGPKNMLYFTQPNENKSE</sequence>
<feature type="transmembrane region" description="Helical" evidence="2">
    <location>
        <begin position="47"/>
        <end position="69"/>
    </location>
</feature>
<gene>
    <name evidence="3" type="ORF">H312_00091</name>
</gene>
<feature type="region of interest" description="Disordered" evidence="1">
    <location>
        <begin position="277"/>
        <end position="313"/>
    </location>
</feature>
<feature type="transmembrane region" description="Helical" evidence="2">
    <location>
        <begin position="133"/>
        <end position="152"/>
    </location>
</feature>
<reference evidence="3 4" key="2">
    <citation type="submission" date="2014-03" db="EMBL/GenBank/DDBJ databases">
        <title>The Genome Sequence of Anncaliia algerae insect isolate PRA339.</title>
        <authorList>
            <consortium name="The Broad Institute Genome Sequencing Platform"/>
            <consortium name="The Broad Institute Genome Sequencing Center for Infectious Disease"/>
            <person name="Cuomo C."/>
            <person name="Becnel J."/>
            <person name="Sanscrainte N."/>
            <person name="Walker B."/>
            <person name="Young S.K."/>
            <person name="Zeng Q."/>
            <person name="Gargeya S."/>
            <person name="Fitzgerald M."/>
            <person name="Haas B."/>
            <person name="Abouelleil A."/>
            <person name="Alvarado L."/>
            <person name="Arachchi H.M."/>
            <person name="Berlin A.M."/>
            <person name="Chapman S.B."/>
            <person name="Dewar J."/>
            <person name="Goldberg J."/>
            <person name="Griggs A."/>
            <person name="Gujja S."/>
            <person name="Hansen M."/>
            <person name="Howarth C."/>
            <person name="Imamovic A."/>
            <person name="Larimer J."/>
            <person name="McCowan C."/>
            <person name="Murphy C."/>
            <person name="Neiman D."/>
            <person name="Pearson M."/>
            <person name="Priest M."/>
            <person name="Roberts A."/>
            <person name="Saif S."/>
            <person name="Shea T."/>
            <person name="Sisk P."/>
            <person name="Sykes S."/>
            <person name="Wortman J."/>
            <person name="Nusbaum C."/>
            <person name="Birren B."/>
        </authorList>
    </citation>
    <scope>NUCLEOTIDE SEQUENCE [LARGE SCALE GENOMIC DNA]</scope>
    <source>
        <strain evidence="3 4">PRA339</strain>
    </source>
</reference>
<dbReference type="EMBL" id="KK365130">
    <property type="protein sequence ID" value="KCZ82433.1"/>
    <property type="molecule type" value="Genomic_DNA"/>
</dbReference>
<keyword evidence="2" id="KW-0812">Transmembrane</keyword>
<evidence type="ECO:0008006" key="5">
    <source>
        <dbReference type="Google" id="ProtNLM"/>
    </source>
</evidence>
<dbReference type="Proteomes" id="UP000030655">
    <property type="component" value="Unassembled WGS sequence"/>
</dbReference>
<dbReference type="OrthoDB" id="10380526at2759"/>
<dbReference type="AlphaFoldDB" id="A0A059F560"/>
<organism evidence="3 4">
    <name type="scientific">Anncaliia algerae PRA339</name>
    <dbReference type="NCBI Taxonomy" id="1288291"/>
    <lineage>
        <taxon>Eukaryota</taxon>
        <taxon>Fungi</taxon>
        <taxon>Fungi incertae sedis</taxon>
        <taxon>Microsporidia</taxon>
        <taxon>Tubulinosematoidea</taxon>
        <taxon>Tubulinosematidae</taxon>
        <taxon>Anncaliia</taxon>
    </lineage>
</organism>
<dbReference type="HOGENOM" id="CLU_888451_0_0_1"/>
<evidence type="ECO:0000313" key="3">
    <source>
        <dbReference type="EMBL" id="KCZ82433.1"/>
    </source>
</evidence>
<name>A0A059F560_9MICR</name>
<reference evidence="4" key="1">
    <citation type="submission" date="2013-02" db="EMBL/GenBank/DDBJ databases">
        <authorList>
            <consortium name="The Broad Institute Genome Sequencing Platform"/>
            <person name="Cuomo C."/>
            <person name="Becnel J."/>
            <person name="Sanscrainte N."/>
            <person name="Walker B."/>
            <person name="Young S.K."/>
            <person name="Zeng Q."/>
            <person name="Gargeya S."/>
            <person name="Fitzgerald M."/>
            <person name="Haas B."/>
            <person name="Abouelleil A."/>
            <person name="Alvarado L."/>
            <person name="Arachchi H.M."/>
            <person name="Berlin A.M."/>
            <person name="Chapman S.B."/>
            <person name="Dewar J."/>
            <person name="Goldberg J."/>
            <person name="Griggs A."/>
            <person name="Gujja S."/>
            <person name="Hansen M."/>
            <person name="Howarth C."/>
            <person name="Imamovic A."/>
            <person name="Larimer J."/>
            <person name="McCowan C."/>
            <person name="Murphy C."/>
            <person name="Neiman D."/>
            <person name="Pearson M."/>
            <person name="Priest M."/>
            <person name="Roberts A."/>
            <person name="Saif S."/>
            <person name="Shea T."/>
            <person name="Sisk P."/>
            <person name="Sykes S."/>
            <person name="Wortman J."/>
            <person name="Nusbaum C."/>
            <person name="Birren B."/>
        </authorList>
    </citation>
    <scope>NUCLEOTIDE SEQUENCE [LARGE SCALE GENOMIC DNA]</scope>
    <source>
        <strain evidence="4">PRA339</strain>
    </source>
</reference>
<keyword evidence="2" id="KW-1133">Transmembrane helix</keyword>
<keyword evidence="2" id="KW-0472">Membrane</keyword>
<evidence type="ECO:0000256" key="1">
    <source>
        <dbReference type="SAM" id="MobiDB-lite"/>
    </source>
</evidence>
<evidence type="ECO:0000256" key="2">
    <source>
        <dbReference type="SAM" id="Phobius"/>
    </source>
</evidence>
<proteinExistence type="predicted"/>
<keyword evidence="4" id="KW-1185">Reference proteome</keyword>
<feature type="transmembrane region" description="Helical" evidence="2">
    <location>
        <begin position="6"/>
        <end position="26"/>
    </location>
</feature>
<accession>A0A059F560</accession>
<protein>
    <recommendedName>
        <fullName evidence="5">Transmembrane protein</fullName>
    </recommendedName>
</protein>
<evidence type="ECO:0000313" key="4">
    <source>
        <dbReference type="Proteomes" id="UP000030655"/>
    </source>
</evidence>
<feature type="compositionally biased region" description="Polar residues" evidence="1">
    <location>
        <begin position="277"/>
        <end position="288"/>
    </location>
</feature>
<feature type="transmembrane region" description="Helical" evidence="2">
    <location>
        <begin position="210"/>
        <end position="233"/>
    </location>
</feature>
<feature type="transmembrane region" description="Helical" evidence="2">
    <location>
        <begin position="245"/>
        <end position="266"/>
    </location>
</feature>